<evidence type="ECO:0000313" key="3">
    <source>
        <dbReference type="Proteomes" id="UP000036045"/>
    </source>
</evidence>
<sequence>MPVGNETTACGTKPYNSSIFMSFQAACTVKIPLTRLLFLRIEEKEDINEELNKKGKVKLINNSIDKDKQQ</sequence>
<comment type="caution">
    <text evidence="1">The sequence shown here is derived from an EMBL/GenBank/DDBJ whole genome shotgun (WGS) entry which is preliminary data.</text>
</comment>
<reference evidence="2" key="2">
    <citation type="submission" date="2021-04" db="EMBL/GenBank/DDBJ databases">
        <title>Genomic analysis of electroactive and textile dye degrading Bacillus circulans strain: DC10 isolated from constructed wetland-microbial fuel cells treating textile dye wastewaters.</title>
        <authorList>
            <person name="Patel D.U."/>
            <person name="Desai C.R."/>
        </authorList>
    </citation>
    <scope>NUCLEOTIDE SEQUENCE</scope>
    <source>
        <strain evidence="2">DC10</strain>
    </source>
</reference>
<gene>
    <name evidence="1" type="ORF">ABW02_23230</name>
    <name evidence="2" type="ORF">KD144_23265</name>
</gene>
<dbReference type="EMBL" id="JAGTPX010000041">
    <property type="protein sequence ID" value="MBR8672458.1"/>
    <property type="molecule type" value="Genomic_DNA"/>
</dbReference>
<dbReference type="Proteomes" id="UP000036045">
    <property type="component" value="Unassembled WGS sequence"/>
</dbReference>
<proteinExistence type="predicted"/>
<evidence type="ECO:0000313" key="1">
    <source>
        <dbReference type="EMBL" id="KLV21589.1"/>
    </source>
</evidence>
<dbReference type="RefSeq" id="WP_016204426.1">
    <property type="nucleotide sequence ID" value="NZ_JAGTPX020000007.1"/>
</dbReference>
<dbReference type="AlphaFoldDB" id="A0A0J1I6K2"/>
<name>A0A0J1I6K2_NIACI</name>
<protein>
    <submittedName>
        <fullName evidence="1">Uncharacterized protein</fullName>
    </submittedName>
</protein>
<accession>A0A0J1I6K2</accession>
<reference evidence="1 3" key="1">
    <citation type="submission" date="2015-05" db="EMBL/GenBank/DDBJ databases">
        <title>Whole genome sequence and identification of bacterial endophytes from Costus igneus.</title>
        <authorList>
            <person name="Lee Y.P."/>
            <person name="Gan H.M."/>
            <person name="Eng W."/>
            <person name="Wheatley M.S."/>
            <person name="Caraballo A."/>
            <person name="Polter S."/>
            <person name="Savka M.A."/>
            <person name="Hudson A.O."/>
        </authorList>
    </citation>
    <scope>NUCLEOTIDE SEQUENCE [LARGE SCALE GENOMIC DNA]</scope>
    <source>
        <strain evidence="1 3">RIT379</strain>
    </source>
</reference>
<dbReference type="PATRIC" id="fig|1397.4.peg.3770"/>
<keyword evidence="3" id="KW-1185">Reference proteome</keyword>
<dbReference type="OrthoDB" id="9865346at2"/>
<dbReference type="EMBL" id="LDPH01000037">
    <property type="protein sequence ID" value="KLV21589.1"/>
    <property type="molecule type" value="Genomic_DNA"/>
</dbReference>
<evidence type="ECO:0000313" key="2">
    <source>
        <dbReference type="EMBL" id="MBR8672458.1"/>
    </source>
</evidence>
<organism evidence="1 3">
    <name type="scientific">Niallia circulans</name>
    <name type="common">Bacillus circulans</name>
    <dbReference type="NCBI Taxonomy" id="1397"/>
    <lineage>
        <taxon>Bacteria</taxon>
        <taxon>Bacillati</taxon>
        <taxon>Bacillota</taxon>
        <taxon>Bacilli</taxon>
        <taxon>Bacillales</taxon>
        <taxon>Bacillaceae</taxon>
        <taxon>Niallia</taxon>
    </lineage>
</organism>